<dbReference type="STRING" id="1168035.SAMN05444280_10837"/>
<dbReference type="GO" id="GO:0015288">
    <property type="term" value="F:porin activity"/>
    <property type="evidence" value="ECO:0007669"/>
    <property type="project" value="TreeGrafter"/>
</dbReference>
<evidence type="ECO:0000313" key="11">
    <source>
        <dbReference type="Proteomes" id="UP000184050"/>
    </source>
</evidence>
<keyword evidence="3" id="KW-0813">Transport</keyword>
<dbReference type="Pfam" id="PF02321">
    <property type="entry name" value="OEP"/>
    <property type="match status" value="2"/>
</dbReference>
<keyword evidence="9" id="KW-0732">Signal</keyword>
<sequence>MNRIIILFTAVLFFGASTVSEAQEEWTLQKCIDYALENNIQIKRQELNTQYSRNQVNQARADRLPNLNAGASNNFSYGRSLNNDNVYENVNSTQLTGYVNSNITLFNGFTLQKTIEQSRLDLQAAIQDLEKTKDDIILNIAAAYLEILFAEELAQIAEAQIEVTSQQIDRTQKLIEAGSLARGALLEIEAQLAREELQLVNDKNRVKLAYLNLYQLLELPVEKSFEIKAPVLPEVKANVTMAHSFDVFSEAVKIRPEIEAARLRVESAKRQLDIVKGNRYPSLSFGANYNNQYYNIMNSDFEQLPFGEQLKSNSRYGFGFTLNIPIFNRFQVKNGVSNAKLQITDYEYQLQTSRNLLRKDIEQAYTNALAALNRYVSSEKAVESTREAFRYTEEKFNVGMVNSVEYNQSKNNLTTAQSELLQARYEYIFRAKILDFYNGVPIEL</sequence>
<evidence type="ECO:0000256" key="3">
    <source>
        <dbReference type="ARBA" id="ARBA00022448"/>
    </source>
</evidence>
<dbReference type="GO" id="GO:1990281">
    <property type="term" value="C:efflux pump complex"/>
    <property type="evidence" value="ECO:0007669"/>
    <property type="project" value="TreeGrafter"/>
</dbReference>
<keyword evidence="8" id="KW-0175">Coiled coil</keyword>
<evidence type="ECO:0000256" key="5">
    <source>
        <dbReference type="ARBA" id="ARBA00022692"/>
    </source>
</evidence>
<proteinExistence type="inferred from homology"/>
<comment type="subcellular location">
    <subcellularLocation>
        <location evidence="1">Cell outer membrane</location>
    </subcellularLocation>
</comment>
<feature type="coiled-coil region" evidence="8">
    <location>
        <begin position="115"/>
        <end position="205"/>
    </location>
</feature>
<dbReference type="InterPro" id="IPR051906">
    <property type="entry name" value="TolC-like"/>
</dbReference>
<dbReference type="GO" id="GO:0009279">
    <property type="term" value="C:cell outer membrane"/>
    <property type="evidence" value="ECO:0007669"/>
    <property type="project" value="UniProtKB-SubCell"/>
</dbReference>
<dbReference type="PANTHER" id="PTHR30026:SF20">
    <property type="entry name" value="OUTER MEMBRANE PROTEIN TOLC"/>
    <property type="match status" value="1"/>
</dbReference>
<dbReference type="RefSeq" id="WP_073167665.1">
    <property type="nucleotide sequence ID" value="NZ_FQZE01000008.1"/>
</dbReference>
<protein>
    <submittedName>
        <fullName evidence="10">Outer membrane protein</fullName>
    </submittedName>
</protein>
<dbReference type="Proteomes" id="UP000184050">
    <property type="component" value="Unassembled WGS sequence"/>
</dbReference>
<keyword evidence="6" id="KW-0472">Membrane</keyword>
<comment type="similarity">
    <text evidence="2">Belongs to the outer membrane factor (OMF) (TC 1.B.17) family.</text>
</comment>
<keyword evidence="5" id="KW-0812">Transmembrane</keyword>
<dbReference type="PANTHER" id="PTHR30026">
    <property type="entry name" value="OUTER MEMBRANE PROTEIN TOLC"/>
    <property type="match status" value="1"/>
</dbReference>
<gene>
    <name evidence="10" type="ORF">SAMN05444280_10837</name>
</gene>
<dbReference type="GO" id="GO:0015562">
    <property type="term" value="F:efflux transmembrane transporter activity"/>
    <property type="evidence" value="ECO:0007669"/>
    <property type="project" value="InterPro"/>
</dbReference>
<evidence type="ECO:0000256" key="7">
    <source>
        <dbReference type="ARBA" id="ARBA00023237"/>
    </source>
</evidence>
<evidence type="ECO:0000256" key="9">
    <source>
        <dbReference type="SAM" id="SignalP"/>
    </source>
</evidence>
<feature type="signal peptide" evidence="9">
    <location>
        <begin position="1"/>
        <end position="22"/>
    </location>
</feature>
<dbReference type="OrthoDB" id="9811587at2"/>
<evidence type="ECO:0000313" key="10">
    <source>
        <dbReference type="EMBL" id="SHI92834.1"/>
    </source>
</evidence>
<evidence type="ECO:0000256" key="1">
    <source>
        <dbReference type="ARBA" id="ARBA00004442"/>
    </source>
</evidence>
<dbReference type="Gene3D" id="1.20.1600.10">
    <property type="entry name" value="Outer membrane efflux proteins (OEP)"/>
    <property type="match status" value="1"/>
</dbReference>
<feature type="chain" id="PRO_5013200719" evidence="9">
    <location>
        <begin position="23"/>
        <end position="444"/>
    </location>
</feature>
<dbReference type="AlphaFoldDB" id="A0A1M6F524"/>
<accession>A0A1M6F524</accession>
<dbReference type="EMBL" id="FQZE01000008">
    <property type="protein sequence ID" value="SHI92834.1"/>
    <property type="molecule type" value="Genomic_DNA"/>
</dbReference>
<dbReference type="SUPFAM" id="SSF56954">
    <property type="entry name" value="Outer membrane efflux proteins (OEP)"/>
    <property type="match status" value="1"/>
</dbReference>
<keyword evidence="11" id="KW-1185">Reference proteome</keyword>
<keyword evidence="4" id="KW-1134">Transmembrane beta strand</keyword>
<dbReference type="InterPro" id="IPR003423">
    <property type="entry name" value="OMP_efflux"/>
</dbReference>
<evidence type="ECO:0000256" key="6">
    <source>
        <dbReference type="ARBA" id="ARBA00023136"/>
    </source>
</evidence>
<reference evidence="10 11" key="1">
    <citation type="submission" date="2016-11" db="EMBL/GenBank/DDBJ databases">
        <authorList>
            <person name="Jaros S."/>
            <person name="Januszkiewicz K."/>
            <person name="Wedrychowicz H."/>
        </authorList>
    </citation>
    <scope>NUCLEOTIDE SEQUENCE [LARGE SCALE GENOMIC DNA]</scope>
    <source>
        <strain evidence="10 11">DSM 27063</strain>
    </source>
</reference>
<name>A0A1M6F524_9BACT</name>
<organism evidence="10 11">
    <name type="scientific">Tangfeifania diversioriginum</name>
    <dbReference type="NCBI Taxonomy" id="1168035"/>
    <lineage>
        <taxon>Bacteria</taxon>
        <taxon>Pseudomonadati</taxon>
        <taxon>Bacteroidota</taxon>
        <taxon>Bacteroidia</taxon>
        <taxon>Marinilabiliales</taxon>
        <taxon>Prolixibacteraceae</taxon>
        <taxon>Tangfeifania</taxon>
    </lineage>
</organism>
<evidence type="ECO:0000256" key="8">
    <source>
        <dbReference type="SAM" id="Coils"/>
    </source>
</evidence>
<evidence type="ECO:0000256" key="4">
    <source>
        <dbReference type="ARBA" id="ARBA00022452"/>
    </source>
</evidence>
<keyword evidence="7" id="KW-0998">Cell outer membrane</keyword>
<evidence type="ECO:0000256" key="2">
    <source>
        <dbReference type="ARBA" id="ARBA00007613"/>
    </source>
</evidence>